<accession>A0A2N1IMF1</accession>
<evidence type="ECO:0000313" key="3">
    <source>
        <dbReference type="Proteomes" id="UP000233399"/>
    </source>
</evidence>
<dbReference type="Pfam" id="PF07157">
    <property type="entry name" value="DNA_circ_N"/>
    <property type="match status" value="1"/>
</dbReference>
<feature type="domain" description="DNA circulation N-terminal" evidence="1">
    <location>
        <begin position="8"/>
        <end position="93"/>
    </location>
</feature>
<organism evidence="2 3">
    <name type="scientific">Pseudomonas monteilii</name>
    <dbReference type="NCBI Taxonomy" id="76759"/>
    <lineage>
        <taxon>Bacteria</taxon>
        <taxon>Pseudomonadati</taxon>
        <taxon>Pseudomonadota</taxon>
        <taxon>Gammaproteobacteria</taxon>
        <taxon>Pseudomonadales</taxon>
        <taxon>Pseudomonadaceae</taxon>
        <taxon>Pseudomonas</taxon>
    </lineage>
</organism>
<reference evidence="2 3" key="1">
    <citation type="submission" date="2017-12" db="EMBL/GenBank/DDBJ databases">
        <title>Isolation and characterization of an aerobic denitrifying Pseudomonas monteilii CY06 from aquaculture ponds.</title>
        <authorList>
            <person name="Ma Q."/>
            <person name="Cai Y."/>
            <person name="He Z."/>
        </authorList>
    </citation>
    <scope>NUCLEOTIDE SEQUENCE [LARGE SCALE GENOMIC DNA]</scope>
    <source>
        <strain evidence="2 3">CY06</strain>
    </source>
</reference>
<name>A0A2N1IMF1_9PSED</name>
<sequence length="472" mass="49870">MTTWRDELHPASFRGVPFHVDSDSMPVGRRTQVHEYPQRDKPLVEDLGRITREIKLAAFVIGEDFLIKRDALLNALDKPGAGELIHPWYGRLMVTATGCSVGHERREGGMARFDLVFVEDGEKGFPAGVPNTARQLEESSETLLQSAIRRYKEAMAVVNRARLAVVMLQNGIAGVQMAIAQELRQLTGLVSSVEALADMLINAPGNFAAMIRGQFSSVGGSRSTGYRWGPSSSTLSSSASSTASASSSVSSIEADPEFASTVAGLPEAEPEFSSFAASSRAITSQVEQSRELAAQVVAAAAAIEAGSSAAGGAATAAVIEAARELVRDALIVLAVRTAAAMPVVQAPAPLSGYPSLQQQVASPIARPEVPVTADVVAVRDAIEAALVAAEQAAPHEHFEVLEVVRKQVRAHLTEVARAGVRLAEVTTLESLPAVVLAYQRYGDATRAAEIVTRNKVAHPGFLPVGVLAVAQE</sequence>
<gene>
    <name evidence="2" type="ORF">CXB65_23285</name>
</gene>
<dbReference type="RefSeq" id="WP_101196691.1">
    <property type="nucleotide sequence ID" value="NZ_PJCG01000061.1"/>
</dbReference>
<dbReference type="Proteomes" id="UP000233399">
    <property type="component" value="Unassembled WGS sequence"/>
</dbReference>
<dbReference type="AlphaFoldDB" id="A0A2N1IMF1"/>
<dbReference type="InterPro" id="IPR009826">
    <property type="entry name" value="DNA_circ_N"/>
</dbReference>
<dbReference type="EMBL" id="PJCG01000061">
    <property type="protein sequence ID" value="PKI19412.1"/>
    <property type="molecule type" value="Genomic_DNA"/>
</dbReference>
<evidence type="ECO:0000259" key="1">
    <source>
        <dbReference type="Pfam" id="PF07157"/>
    </source>
</evidence>
<protein>
    <recommendedName>
        <fullName evidence="1">DNA circulation N-terminal domain-containing protein</fullName>
    </recommendedName>
</protein>
<comment type="caution">
    <text evidence="2">The sequence shown here is derived from an EMBL/GenBank/DDBJ whole genome shotgun (WGS) entry which is preliminary data.</text>
</comment>
<evidence type="ECO:0000313" key="2">
    <source>
        <dbReference type="EMBL" id="PKI19412.1"/>
    </source>
</evidence>
<proteinExistence type="predicted"/>